<dbReference type="Proteomes" id="UP000054538">
    <property type="component" value="Unassembled WGS sequence"/>
</dbReference>
<dbReference type="SUPFAM" id="SSF50978">
    <property type="entry name" value="WD40 repeat-like"/>
    <property type="match status" value="1"/>
</dbReference>
<dbReference type="STRING" id="930991.A0A0D0DMN0"/>
<feature type="repeat" description="WD" evidence="6">
    <location>
        <begin position="226"/>
        <end position="261"/>
    </location>
</feature>
<reference evidence="9 10" key="1">
    <citation type="submission" date="2014-04" db="EMBL/GenBank/DDBJ databases">
        <authorList>
            <consortium name="DOE Joint Genome Institute"/>
            <person name="Kuo A."/>
            <person name="Kohler A."/>
            <person name="Jargeat P."/>
            <person name="Nagy L.G."/>
            <person name="Floudas D."/>
            <person name="Copeland A."/>
            <person name="Barry K.W."/>
            <person name="Cichocki N."/>
            <person name="Veneault-Fourrey C."/>
            <person name="LaButti K."/>
            <person name="Lindquist E.A."/>
            <person name="Lipzen A."/>
            <person name="Lundell T."/>
            <person name="Morin E."/>
            <person name="Murat C."/>
            <person name="Sun H."/>
            <person name="Tunlid A."/>
            <person name="Henrissat B."/>
            <person name="Grigoriev I.V."/>
            <person name="Hibbett D.S."/>
            <person name="Martin F."/>
            <person name="Nordberg H.P."/>
            <person name="Cantor M.N."/>
            <person name="Hua S.X."/>
        </authorList>
    </citation>
    <scope>NUCLEOTIDE SEQUENCE [LARGE SCALE GENOMIC DNA]</scope>
    <source>
        <strain evidence="9 10">Ve08.2h10</strain>
    </source>
</reference>
<dbReference type="EMBL" id="KN824844">
    <property type="protein sequence ID" value="KIL00008.1"/>
    <property type="molecule type" value="Genomic_DNA"/>
</dbReference>
<dbReference type="InterPro" id="IPR015943">
    <property type="entry name" value="WD40/YVTN_repeat-like_dom_sf"/>
</dbReference>
<evidence type="ECO:0000256" key="6">
    <source>
        <dbReference type="PROSITE-ProRule" id="PRU00221"/>
    </source>
</evidence>
<feature type="compositionally biased region" description="Polar residues" evidence="7">
    <location>
        <begin position="353"/>
        <end position="366"/>
    </location>
</feature>
<dbReference type="AlphaFoldDB" id="A0A0D0DMN0"/>
<evidence type="ECO:0000256" key="3">
    <source>
        <dbReference type="ARBA" id="ARBA00022737"/>
    </source>
</evidence>
<evidence type="ECO:0000313" key="9">
    <source>
        <dbReference type="EMBL" id="KIL00008.1"/>
    </source>
</evidence>
<dbReference type="OrthoDB" id="2096344at2759"/>
<reference evidence="10" key="2">
    <citation type="submission" date="2015-01" db="EMBL/GenBank/DDBJ databases">
        <title>Evolutionary Origins and Diversification of the Mycorrhizal Mutualists.</title>
        <authorList>
            <consortium name="DOE Joint Genome Institute"/>
            <consortium name="Mycorrhizal Genomics Consortium"/>
            <person name="Kohler A."/>
            <person name="Kuo A."/>
            <person name="Nagy L.G."/>
            <person name="Floudas D."/>
            <person name="Copeland A."/>
            <person name="Barry K.W."/>
            <person name="Cichocki N."/>
            <person name="Veneault-Fourrey C."/>
            <person name="LaButti K."/>
            <person name="Lindquist E.A."/>
            <person name="Lipzen A."/>
            <person name="Lundell T."/>
            <person name="Morin E."/>
            <person name="Murat C."/>
            <person name="Riley R."/>
            <person name="Ohm R."/>
            <person name="Sun H."/>
            <person name="Tunlid A."/>
            <person name="Henrissat B."/>
            <person name="Grigoriev I.V."/>
            <person name="Hibbett D.S."/>
            <person name="Martin F."/>
        </authorList>
    </citation>
    <scope>NUCLEOTIDE SEQUENCE [LARGE SCALE GENOMIC DNA]</scope>
    <source>
        <strain evidence="10">Ve08.2h10</strain>
    </source>
</reference>
<feature type="repeat" description="WD" evidence="6">
    <location>
        <begin position="473"/>
        <end position="502"/>
    </location>
</feature>
<evidence type="ECO:0000259" key="8">
    <source>
        <dbReference type="Pfam" id="PF12894"/>
    </source>
</evidence>
<keyword evidence="10" id="KW-1185">Reference proteome</keyword>
<dbReference type="InterPro" id="IPR001680">
    <property type="entry name" value="WD40_rpt"/>
</dbReference>
<dbReference type="PANTHER" id="PTHR22852">
    <property type="entry name" value="LETHAL 2 DENTICLELESS PROTEIN RETINOIC ACID-REGULATED NUCLEAR MATRIX-ASSOCIATED PROTEIN"/>
    <property type="match status" value="1"/>
</dbReference>
<evidence type="ECO:0000256" key="5">
    <source>
        <dbReference type="ARBA" id="ARBA00038344"/>
    </source>
</evidence>
<dbReference type="GO" id="GO:0030674">
    <property type="term" value="F:protein-macromolecule adaptor activity"/>
    <property type="evidence" value="ECO:0007669"/>
    <property type="project" value="TreeGrafter"/>
</dbReference>
<dbReference type="FunCoup" id="A0A0D0DMN0">
    <property type="interactions" value="210"/>
</dbReference>
<feature type="repeat" description="WD" evidence="6">
    <location>
        <begin position="184"/>
        <end position="225"/>
    </location>
</feature>
<sequence>MLCTPDSSPCRNQVLMNSTNVRTRAPNPLITTPLPTPPEDVPSKRRFAALDETPIKRPRLIGLCGPDGGSDTDDVAVIKGRARYTMFGIWKASSVRPLTAPLQAILPSRRILQSFVSSHRSDIYKCDSLANDTFVTPPYACAYSHGAKKGRTPVLAVATEEGSVIIFDTTGRRSWECEPQRTVFQPHDNGIFDVKWSLDDSMLATASGDKTSRICSVETQNTLQVLRNHTSTVKCISWDPSHRDILSTGSRDGMICVWDVRVASGCAVNGENVPALQPVITINAAHGQEKTKGGRRKAIPLPRSVTSVIYSDTRPHGLISSGSFDGVLNLWDLRLPVVDDTKRSPKMPRAITPSGSSPDDPTTMNGSRRPRGISSLCTGSGPTSSLLFALGADSRLHTYSFPSLIPLEADTHPNLRTSFYVRLASSPCGRWLASGCSGKDGSLFLFDVSNAARLSVSPYTKGSTTSLSAAVELRGQIGEIGAVDWANDMVATCADDGTVRVWRPNCEVYEECVSDPEAQRWNWSWSKNYS</sequence>
<comment type="similarity">
    <text evidence="5">Belongs to the WD repeat cdt2 family.</text>
</comment>
<evidence type="ECO:0000256" key="4">
    <source>
        <dbReference type="ARBA" id="ARBA00022786"/>
    </source>
</evidence>
<comment type="pathway">
    <text evidence="1">Protein modification; protein ubiquitination.</text>
</comment>
<accession>A0A0D0DMN0</accession>
<dbReference type="Pfam" id="PF12894">
    <property type="entry name" value="ANAPC4_WD40"/>
    <property type="match status" value="1"/>
</dbReference>
<dbReference type="Pfam" id="PF00400">
    <property type="entry name" value="WD40"/>
    <property type="match status" value="3"/>
</dbReference>
<feature type="domain" description="Anaphase-promoting complex subunit 4-like WD40" evidence="8">
    <location>
        <begin position="154"/>
        <end position="239"/>
    </location>
</feature>
<evidence type="ECO:0000313" key="10">
    <source>
        <dbReference type="Proteomes" id="UP000054538"/>
    </source>
</evidence>
<keyword evidence="2 6" id="KW-0853">WD repeat</keyword>
<dbReference type="InParanoid" id="A0A0D0DMN0"/>
<dbReference type="GO" id="GO:0005634">
    <property type="term" value="C:nucleus"/>
    <property type="evidence" value="ECO:0007669"/>
    <property type="project" value="TreeGrafter"/>
</dbReference>
<dbReference type="HOGENOM" id="CLU_038595_0_0_1"/>
<protein>
    <recommendedName>
        <fullName evidence="8">Anaphase-promoting complex subunit 4-like WD40 domain-containing protein</fullName>
    </recommendedName>
</protein>
<evidence type="ECO:0000256" key="1">
    <source>
        <dbReference type="ARBA" id="ARBA00004906"/>
    </source>
</evidence>
<evidence type="ECO:0000256" key="2">
    <source>
        <dbReference type="ARBA" id="ARBA00022574"/>
    </source>
</evidence>
<dbReference type="InterPro" id="IPR019775">
    <property type="entry name" value="WD40_repeat_CS"/>
</dbReference>
<dbReference type="SMART" id="SM00320">
    <property type="entry name" value="WD40"/>
    <property type="match status" value="6"/>
</dbReference>
<dbReference type="PRINTS" id="PR00320">
    <property type="entry name" value="GPROTEINBRPT"/>
</dbReference>
<dbReference type="InterPro" id="IPR036322">
    <property type="entry name" value="WD40_repeat_dom_sf"/>
</dbReference>
<organism evidence="9 10">
    <name type="scientific">Paxillus rubicundulus Ve08.2h10</name>
    <dbReference type="NCBI Taxonomy" id="930991"/>
    <lineage>
        <taxon>Eukaryota</taxon>
        <taxon>Fungi</taxon>
        <taxon>Dikarya</taxon>
        <taxon>Basidiomycota</taxon>
        <taxon>Agaricomycotina</taxon>
        <taxon>Agaricomycetes</taxon>
        <taxon>Agaricomycetidae</taxon>
        <taxon>Boletales</taxon>
        <taxon>Paxilineae</taxon>
        <taxon>Paxillaceae</taxon>
        <taxon>Paxillus</taxon>
    </lineage>
</organism>
<keyword evidence="3" id="KW-0677">Repeat</keyword>
<proteinExistence type="inferred from homology"/>
<dbReference type="PANTHER" id="PTHR22852:SF0">
    <property type="entry name" value="DENTICLELESS PROTEIN HOMOLOG"/>
    <property type="match status" value="1"/>
</dbReference>
<dbReference type="PROSITE" id="PS50082">
    <property type="entry name" value="WD_REPEATS_2"/>
    <property type="match status" value="3"/>
</dbReference>
<feature type="region of interest" description="Disordered" evidence="7">
    <location>
        <begin position="342"/>
        <end position="378"/>
    </location>
</feature>
<dbReference type="InterPro" id="IPR024977">
    <property type="entry name" value="Apc4-like_WD40_dom"/>
</dbReference>
<dbReference type="GO" id="GO:0043161">
    <property type="term" value="P:proteasome-mediated ubiquitin-dependent protein catabolic process"/>
    <property type="evidence" value="ECO:0007669"/>
    <property type="project" value="TreeGrafter"/>
</dbReference>
<gene>
    <name evidence="9" type="ORF">PAXRUDRAFT_822103</name>
</gene>
<keyword evidence="4" id="KW-0833">Ubl conjugation pathway</keyword>
<dbReference type="InterPro" id="IPR051865">
    <property type="entry name" value="WD-repeat_CDT2_adapter"/>
</dbReference>
<name>A0A0D0DMN0_9AGAM</name>
<dbReference type="Gene3D" id="2.130.10.10">
    <property type="entry name" value="YVTN repeat-like/Quinoprotein amine dehydrogenase"/>
    <property type="match status" value="2"/>
</dbReference>
<evidence type="ECO:0000256" key="7">
    <source>
        <dbReference type="SAM" id="MobiDB-lite"/>
    </source>
</evidence>
<dbReference type="PROSITE" id="PS00678">
    <property type="entry name" value="WD_REPEATS_1"/>
    <property type="match status" value="1"/>
</dbReference>
<dbReference type="PROSITE" id="PS50294">
    <property type="entry name" value="WD_REPEATS_REGION"/>
    <property type="match status" value="1"/>
</dbReference>
<dbReference type="InterPro" id="IPR020472">
    <property type="entry name" value="WD40_PAC1"/>
</dbReference>